<accession>H7EM13</accession>
<protein>
    <submittedName>
        <fullName evidence="2">Uncharacterized protein</fullName>
    </submittedName>
</protein>
<proteinExistence type="predicted"/>
<comment type="caution">
    <text evidence="2">The sequence shown here is derived from an EMBL/GenBank/DDBJ whole genome shotgun (WGS) entry which is preliminary data.</text>
</comment>
<dbReference type="Proteomes" id="UP000003571">
    <property type="component" value="Unassembled WGS sequence"/>
</dbReference>
<dbReference type="RefSeq" id="WP_002705170.1">
    <property type="nucleotide sequence ID" value="NZ_AGRW01000050.1"/>
</dbReference>
<dbReference type="EMBL" id="AGRW01000050">
    <property type="protein sequence ID" value="EIC01421.1"/>
    <property type="molecule type" value="Genomic_DNA"/>
</dbReference>
<keyword evidence="3" id="KW-1185">Reference proteome</keyword>
<evidence type="ECO:0000313" key="3">
    <source>
        <dbReference type="Proteomes" id="UP000003571"/>
    </source>
</evidence>
<evidence type="ECO:0000256" key="1">
    <source>
        <dbReference type="SAM" id="Phobius"/>
    </source>
</evidence>
<evidence type="ECO:0000313" key="2">
    <source>
        <dbReference type="EMBL" id="EIC01421.1"/>
    </source>
</evidence>
<sequence>MKENYNCYPVYSKVLVLLLLGFPAWAFFYFTRDENFDGSSVFITTVFILMFILSLFVFFRKVEIDGDKITVDIIAFFKKKSILISEIKDFRVKSERDTNVLILSGEEKEVKAIFCQEKFVSRMREILRRQCGNTILQDVENIKKNGFYSGSIFRSNLFNAAGITDLKTKQFFPWNEISCNVKESKHGKKYLFFAEKKIPVQITYSHFCFAIEDFFDEMSEKCKRY</sequence>
<keyword evidence="1" id="KW-1133">Transmembrane helix</keyword>
<dbReference type="STRING" id="907348.TresaDRAFT_1313"/>
<organism evidence="2 3">
    <name type="scientific">Treponema saccharophilum DSM 2985</name>
    <dbReference type="NCBI Taxonomy" id="907348"/>
    <lineage>
        <taxon>Bacteria</taxon>
        <taxon>Pseudomonadati</taxon>
        <taxon>Spirochaetota</taxon>
        <taxon>Spirochaetia</taxon>
        <taxon>Spirochaetales</taxon>
        <taxon>Treponemataceae</taxon>
        <taxon>Treponema</taxon>
    </lineage>
</organism>
<dbReference type="PATRIC" id="fig|907348.3.peg.1962"/>
<reference evidence="2 3" key="1">
    <citation type="submission" date="2011-09" db="EMBL/GenBank/DDBJ databases">
        <title>The draft genome of Treponema saccharophilum DSM 2985.</title>
        <authorList>
            <consortium name="US DOE Joint Genome Institute (JGI-PGF)"/>
            <person name="Lucas S."/>
            <person name="Copeland A."/>
            <person name="Lapidus A."/>
            <person name="Glavina del Rio T."/>
            <person name="Dalin E."/>
            <person name="Tice H."/>
            <person name="Bruce D."/>
            <person name="Goodwin L."/>
            <person name="Pitluck S."/>
            <person name="Peters L."/>
            <person name="Kyrpides N."/>
            <person name="Mavromatis K."/>
            <person name="Ivanova N."/>
            <person name="Markowitz V."/>
            <person name="Cheng J.-F."/>
            <person name="Hugenholtz P."/>
            <person name="Woyke T."/>
            <person name="Wu D."/>
            <person name="Gronow S."/>
            <person name="Wellnitz S."/>
            <person name="Brambilla E."/>
            <person name="Klenk H.-P."/>
            <person name="Eisen J.A."/>
        </authorList>
    </citation>
    <scope>NUCLEOTIDE SEQUENCE [LARGE SCALE GENOMIC DNA]</scope>
    <source>
        <strain evidence="2 3">DSM 2985</strain>
    </source>
</reference>
<gene>
    <name evidence="2" type="ORF">TresaDRAFT_1313</name>
</gene>
<keyword evidence="1" id="KW-0472">Membrane</keyword>
<dbReference type="AlphaFoldDB" id="H7EM13"/>
<name>H7EM13_9SPIR</name>
<feature type="transmembrane region" description="Helical" evidence="1">
    <location>
        <begin position="12"/>
        <end position="30"/>
    </location>
</feature>
<keyword evidence="1" id="KW-0812">Transmembrane</keyword>
<feature type="transmembrane region" description="Helical" evidence="1">
    <location>
        <begin position="42"/>
        <end position="59"/>
    </location>
</feature>